<gene>
    <name evidence="9" type="ORF">QJS10_CPA06g01733</name>
</gene>
<evidence type="ECO:0000256" key="6">
    <source>
        <dbReference type="ARBA" id="ARBA00022989"/>
    </source>
</evidence>
<dbReference type="InterPro" id="IPR032675">
    <property type="entry name" value="LRR_dom_sf"/>
</dbReference>
<keyword evidence="2" id="KW-0433">Leucine-rich repeat</keyword>
<accession>A0AAV9EI38</accession>
<dbReference type="GO" id="GO:0016020">
    <property type="term" value="C:membrane"/>
    <property type="evidence" value="ECO:0007669"/>
    <property type="project" value="UniProtKB-SubCell"/>
</dbReference>
<dbReference type="AlphaFoldDB" id="A0AAV9EI38"/>
<evidence type="ECO:0000256" key="7">
    <source>
        <dbReference type="ARBA" id="ARBA00023136"/>
    </source>
</evidence>
<evidence type="ECO:0000256" key="1">
    <source>
        <dbReference type="ARBA" id="ARBA00004479"/>
    </source>
</evidence>
<proteinExistence type="predicted"/>
<keyword evidence="7" id="KW-0472">Membrane</keyword>
<protein>
    <submittedName>
        <fullName evidence="9">Uncharacterized protein</fullName>
    </submittedName>
</protein>
<evidence type="ECO:0000313" key="10">
    <source>
        <dbReference type="Proteomes" id="UP001180020"/>
    </source>
</evidence>
<dbReference type="InterPro" id="IPR001611">
    <property type="entry name" value="Leu-rich_rpt"/>
</dbReference>
<sequence>MIPGQLNKVKNLENFNASYNRLHGVIPPHVTKLKFLLTFDVSHNSHTGSIPANITNLRFLQAFNVSYNGLCGKIPQGGQIQSLSPDEFSHNKCLCGAPLEPCK</sequence>
<evidence type="ECO:0000256" key="8">
    <source>
        <dbReference type="ARBA" id="ARBA00023180"/>
    </source>
</evidence>
<dbReference type="Proteomes" id="UP001180020">
    <property type="component" value="Unassembled WGS sequence"/>
</dbReference>
<keyword evidence="6" id="KW-1133">Transmembrane helix</keyword>
<dbReference type="FunFam" id="3.80.10.10:FF:000041">
    <property type="entry name" value="LRR receptor-like serine/threonine-protein kinase ERECTA"/>
    <property type="match status" value="1"/>
</dbReference>
<dbReference type="PANTHER" id="PTHR48063">
    <property type="entry name" value="LRR RECEPTOR-LIKE KINASE"/>
    <property type="match status" value="1"/>
</dbReference>
<evidence type="ECO:0000313" key="9">
    <source>
        <dbReference type="EMBL" id="KAK1313165.1"/>
    </source>
</evidence>
<evidence type="ECO:0000256" key="5">
    <source>
        <dbReference type="ARBA" id="ARBA00022737"/>
    </source>
</evidence>
<keyword evidence="10" id="KW-1185">Reference proteome</keyword>
<keyword evidence="5" id="KW-0677">Repeat</keyword>
<dbReference type="EMBL" id="JAUJYO010000006">
    <property type="protein sequence ID" value="KAK1313165.1"/>
    <property type="molecule type" value="Genomic_DNA"/>
</dbReference>
<keyword evidence="4" id="KW-0732">Signal</keyword>
<evidence type="ECO:0000256" key="3">
    <source>
        <dbReference type="ARBA" id="ARBA00022692"/>
    </source>
</evidence>
<organism evidence="9 10">
    <name type="scientific">Acorus calamus</name>
    <name type="common">Sweet flag</name>
    <dbReference type="NCBI Taxonomy" id="4465"/>
    <lineage>
        <taxon>Eukaryota</taxon>
        <taxon>Viridiplantae</taxon>
        <taxon>Streptophyta</taxon>
        <taxon>Embryophyta</taxon>
        <taxon>Tracheophyta</taxon>
        <taxon>Spermatophyta</taxon>
        <taxon>Magnoliopsida</taxon>
        <taxon>Liliopsida</taxon>
        <taxon>Acoraceae</taxon>
        <taxon>Acorus</taxon>
    </lineage>
</organism>
<reference evidence="9" key="2">
    <citation type="submission" date="2023-06" db="EMBL/GenBank/DDBJ databases">
        <authorList>
            <person name="Ma L."/>
            <person name="Liu K.-W."/>
            <person name="Li Z."/>
            <person name="Hsiao Y.-Y."/>
            <person name="Qi Y."/>
            <person name="Fu T."/>
            <person name="Tang G."/>
            <person name="Zhang D."/>
            <person name="Sun W.-H."/>
            <person name="Liu D.-K."/>
            <person name="Li Y."/>
            <person name="Chen G.-Z."/>
            <person name="Liu X.-D."/>
            <person name="Liao X.-Y."/>
            <person name="Jiang Y.-T."/>
            <person name="Yu X."/>
            <person name="Hao Y."/>
            <person name="Huang J."/>
            <person name="Zhao X.-W."/>
            <person name="Ke S."/>
            <person name="Chen Y.-Y."/>
            <person name="Wu W.-L."/>
            <person name="Hsu J.-L."/>
            <person name="Lin Y.-F."/>
            <person name="Huang M.-D."/>
            <person name="Li C.-Y."/>
            <person name="Huang L."/>
            <person name="Wang Z.-W."/>
            <person name="Zhao X."/>
            <person name="Zhong W.-Y."/>
            <person name="Peng D.-H."/>
            <person name="Ahmad S."/>
            <person name="Lan S."/>
            <person name="Zhang J.-S."/>
            <person name="Tsai W.-C."/>
            <person name="Van De Peer Y."/>
            <person name="Liu Z.-J."/>
        </authorList>
    </citation>
    <scope>NUCLEOTIDE SEQUENCE</scope>
    <source>
        <strain evidence="9">CP</strain>
        <tissue evidence="9">Leaves</tissue>
    </source>
</reference>
<keyword evidence="8" id="KW-0325">Glycoprotein</keyword>
<comment type="caution">
    <text evidence="9">The sequence shown here is derived from an EMBL/GenBank/DDBJ whole genome shotgun (WGS) entry which is preliminary data.</text>
</comment>
<dbReference type="Gene3D" id="3.80.10.10">
    <property type="entry name" value="Ribonuclease Inhibitor"/>
    <property type="match status" value="1"/>
</dbReference>
<reference evidence="9" key="1">
    <citation type="journal article" date="2023" name="Nat. Commun.">
        <title>Diploid and tetraploid genomes of Acorus and the evolution of monocots.</title>
        <authorList>
            <person name="Ma L."/>
            <person name="Liu K.W."/>
            <person name="Li Z."/>
            <person name="Hsiao Y.Y."/>
            <person name="Qi Y."/>
            <person name="Fu T."/>
            <person name="Tang G.D."/>
            <person name="Zhang D."/>
            <person name="Sun W.H."/>
            <person name="Liu D.K."/>
            <person name="Li Y."/>
            <person name="Chen G.Z."/>
            <person name="Liu X.D."/>
            <person name="Liao X.Y."/>
            <person name="Jiang Y.T."/>
            <person name="Yu X."/>
            <person name="Hao Y."/>
            <person name="Huang J."/>
            <person name="Zhao X.W."/>
            <person name="Ke S."/>
            <person name="Chen Y.Y."/>
            <person name="Wu W.L."/>
            <person name="Hsu J.L."/>
            <person name="Lin Y.F."/>
            <person name="Huang M.D."/>
            <person name="Li C.Y."/>
            <person name="Huang L."/>
            <person name="Wang Z.W."/>
            <person name="Zhao X."/>
            <person name="Zhong W.Y."/>
            <person name="Peng D.H."/>
            <person name="Ahmad S."/>
            <person name="Lan S."/>
            <person name="Zhang J.S."/>
            <person name="Tsai W.C."/>
            <person name="Van de Peer Y."/>
            <person name="Liu Z.J."/>
        </authorList>
    </citation>
    <scope>NUCLEOTIDE SEQUENCE</scope>
    <source>
        <strain evidence="9">CP</strain>
    </source>
</reference>
<dbReference type="Pfam" id="PF00560">
    <property type="entry name" value="LRR_1"/>
    <property type="match status" value="2"/>
</dbReference>
<evidence type="ECO:0000256" key="4">
    <source>
        <dbReference type="ARBA" id="ARBA00022729"/>
    </source>
</evidence>
<comment type="subcellular location">
    <subcellularLocation>
        <location evidence="1">Membrane</location>
        <topology evidence="1">Single-pass type I membrane protein</topology>
    </subcellularLocation>
</comment>
<keyword evidence="3" id="KW-0812">Transmembrane</keyword>
<name>A0AAV9EI38_ACOCL</name>
<dbReference type="InterPro" id="IPR046956">
    <property type="entry name" value="RLP23-like"/>
</dbReference>
<evidence type="ECO:0000256" key="2">
    <source>
        <dbReference type="ARBA" id="ARBA00022614"/>
    </source>
</evidence>
<dbReference type="SUPFAM" id="SSF52058">
    <property type="entry name" value="L domain-like"/>
    <property type="match status" value="1"/>
</dbReference>